<evidence type="ECO:0000313" key="2">
    <source>
        <dbReference type="EMBL" id="MBB3773638.1"/>
    </source>
</evidence>
<accession>A0A839ZG40</accession>
<dbReference type="NCBIfam" id="TIGR00778">
    <property type="entry name" value="ahpD_dom"/>
    <property type="match status" value="1"/>
</dbReference>
<keyword evidence="3" id="KW-1185">Reference proteome</keyword>
<dbReference type="InterPro" id="IPR004675">
    <property type="entry name" value="AhpD_core"/>
</dbReference>
<dbReference type="PANTHER" id="PTHR33930:SF2">
    <property type="entry name" value="BLR3452 PROTEIN"/>
    <property type="match status" value="1"/>
</dbReference>
<dbReference type="EMBL" id="JACICD010000013">
    <property type="protein sequence ID" value="MBB3773638.1"/>
    <property type="molecule type" value="Genomic_DNA"/>
</dbReference>
<protein>
    <submittedName>
        <fullName evidence="2">AhpD family alkylhydroperoxidase</fullName>
    </submittedName>
</protein>
<keyword evidence="2" id="KW-0575">Peroxidase</keyword>
<dbReference type="PANTHER" id="PTHR33930">
    <property type="entry name" value="ALKYL HYDROPEROXIDE REDUCTASE AHPD"/>
    <property type="match status" value="1"/>
</dbReference>
<dbReference type="GO" id="GO:0051920">
    <property type="term" value="F:peroxiredoxin activity"/>
    <property type="evidence" value="ECO:0007669"/>
    <property type="project" value="InterPro"/>
</dbReference>
<evidence type="ECO:0000259" key="1">
    <source>
        <dbReference type="Pfam" id="PF02627"/>
    </source>
</evidence>
<gene>
    <name evidence="2" type="ORF">FHS55_004282</name>
</gene>
<keyword evidence="2" id="KW-0560">Oxidoreductase</keyword>
<proteinExistence type="predicted"/>
<organism evidence="2 3">
    <name type="scientific">Ancylobacter tetraedralis</name>
    <dbReference type="NCBI Taxonomy" id="217068"/>
    <lineage>
        <taxon>Bacteria</taxon>
        <taxon>Pseudomonadati</taxon>
        <taxon>Pseudomonadota</taxon>
        <taxon>Alphaproteobacteria</taxon>
        <taxon>Hyphomicrobiales</taxon>
        <taxon>Xanthobacteraceae</taxon>
        <taxon>Ancylobacter</taxon>
    </lineage>
</organism>
<dbReference type="InterPro" id="IPR003779">
    <property type="entry name" value="CMD-like"/>
</dbReference>
<feature type="domain" description="Carboxymuconolactone decarboxylase-like" evidence="1">
    <location>
        <begin position="23"/>
        <end position="102"/>
    </location>
</feature>
<name>A0A839ZG40_9HYPH</name>
<dbReference type="Proteomes" id="UP000533469">
    <property type="component" value="Unassembled WGS sequence"/>
</dbReference>
<comment type="caution">
    <text evidence="2">The sequence shown here is derived from an EMBL/GenBank/DDBJ whole genome shotgun (WGS) entry which is preliminary data.</text>
</comment>
<dbReference type="AlphaFoldDB" id="A0A839ZG40"/>
<dbReference type="SUPFAM" id="SSF69118">
    <property type="entry name" value="AhpD-like"/>
    <property type="match status" value="1"/>
</dbReference>
<dbReference type="InterPro" id="IPR029032">
    <property type="entry name" value="AhpD-like"/>
</dbReference>
<reference evidence="2 3" key="1">
    <citation type="submission" date="2020-08" db="EMBL/GenBank/DDBJ databases">
        <title>Genomic Encyclopedia of Type Strains, Phase IV (KMG-IV): sequencing the most valuable type-strain genomes for metagenomic binning, comparative biology and taxonomic classification.</title>
        <authorList>
            <person name="Goeker M."/>
        </authorList>
    </citation>
    <scope>NUCLEOTIDE SEQUENCE [LARGE SCALE GENOMIC DNA]</scope>
    <source>
        <strain evidence="2 3">DSM 5895</strain>
    </source>
</reference>
<dbReference type="Gene3D" id="1.20.1290.10">
    <property type="entry name" value="AhpD-like"/>
    <property type="match status" value="1"/>
</dbReference>
<evidence type="ECO:0000313" key="3">
    <source>
        <dbReference type="Proteomes" id="UP000533469"/>
    </source>
</evidence>
<sequence>MMDWNTYRDQVLAGVGEVGKLSPDTVRGYVQLGAAGGKTNHLDAKTRELIALACAVTLRCDGCITVHGQQALKLGATREEIAEALGVAVALNAGAALVYSTRTLDAVAAAGEI</sequence>
<dbReference type="Pfam" id="PF02627">
    <property type="entry name" value="CMD"/>
    <property type="match status" value="1"/>
</dbReference>